<evidence type="ECO:0000259" key="8">
    <source>
        <dbReference type="PROSITE" id="PS51379"/>
    </source>
</evidence>
<dbReference type="PROSITE" id="PS51379">
    <property type="entry name" value="4FE4S_FER_2"/>
    <property type="match status" value="2"/>
</dbReference>
<feature type="region of interest" description="Disordered" evidence="6">
    <location>
        <begin position="769"/>
        <end position="1066"/>
    </location>
</feature>
<evidence type="ECO:0000256" key="6">
    <source>
        <dbReference type="SAM" id="MobiDB-lite"/>
    </source>
</evidence>
<dbReference type="SUPFAM" id="SSF46548">
    <property type="entry name" value="alpha-helical ferredoxin"/>
    <property type="match status" value="1"/>
</dbReference>
<dbReference type="Gene3D" id="1.20.950.20">
    <property type="entry name" value="Transmembrane di-heme cytochromes, Chain C"/>
    <property type="match status" value="1"/>
</dbReference>
<keyword evidence="3" id="KW-0560">Oxidoreductase</keyword>
<dbReference type="InterPro" id="IPR017900">
    <property type="entry name" value="4Fe4S_Fe_S_CS"/>
</dbReference>
<feature type="compositionally biased region" description="Low complexity" evidence="6">
    <location>
        <begin position="922"/>
        <end position="938"/>
    </location>
</feature>
<feature type="compositionally biased region" description="Low complexity" evidence="6">
    <location>
        <begin position="787"/>
        <end position="802"/>
    </location>
</feature>
<evidence type="ECO:0000256" key="3">
    <source>
        <dbReference type="ARBA" id="ARBA00023002"/>
    </source>
</evidence>
<proteinExistence type="predicted"/>
<dbReference type="Proteomes" id="UP000193622">
    <property type="component" value="Unassembled WGS sequence"/>
</dbReference>
<dbReference type="GO" id="GO:0016491">
    <property type="term" value="F:oxidoreductase activity"/>
    <property type="evidence" value="ECO:0007669"/>
    <property type="project" value="UniProtKB-KW"/>
</dbReference>
<feature type="compositionally biased region" description="Low complexity" evidence="6">
    <location>
        <begin position="880"/>
        <end position="907"/>
    </location>
</feature>
<feature type="transmembrane region" description="Helical" evidence="7">
    <location>
        <begin position="6"/>
        <end position="24"/>
    </location>
</feature>
<gene>
    <name evidence="9" type="ORF">AWC12_24720</name>
</gene>
<dbReference type="PANTHER" id="PTHR43255:SF1">
    <property type="entry name" value="IRON-SULFUR-BINDING OXIDOREDUCTASE FADF-RELATED"/>
    <property type="match status" value="1"/>
</dbReference>
<dbReference type="Pfam" id="PF13187">
    <property type="entry name" value="Fer4_9"/>
    <property type="match status" value="1"/>
</dbReference>
<dbReference type="PANTHER" id="PTHR43255">
    <property type="entry name" value="IRON-SULFUR-BINDING OXIDOREDUCTASE FADF-RELATED-RELATED"/>
    <property type="match status" value="1"/>
</dbReference>
<feature type="transmembrane region" description="Helical" evidence="7">
    <location>
        <begin position="74"/>
        <end position="92"/>
    </location>
</feature>
<evidence type="ECO:0000313" key="9">
    <source>
        <dbReference type="EMBL" id="ORV83812.1"/>
    </source>
</evidence>
<feature type="region of interest" description="Disordered" evidence="6">
    <location>
        <begin position="342"/>
        <end position="383"/>
    </location>
</feature>
<dbReference type="PROSITE" id="PS00198">
    <property type="entry name" value="4FE4S_FER_1"/>
    <property type="match status" value="1"/>
</dbReference>
<dbReference type="GO" id="GO:0051539">
    <property type="term" value="F:4 iron, 4 sulfur cluster binding"/>
    <property type="evidence" value="ECO:0007669"/>
    <property type="project" value="UniProtKB-KW"/>
</dbReference>
<feature type="transmembrane region" description="Helical" evidence="7">
    <location>
        <begin position="211"/>
        <end position="232"/>
    </location>
</feature>
<feature type="compositionally biased region" description="Low complexity" evidence="6">
    <location>
        <begin position="987"/>
        <end position="1042"/>
    </location>
</feature>
<feature type="transmembrane region" description="Helical" evidence="7">
    <location>
        <begin position="150"/>
        <end position="172"/>
    </location>
</feature>
<evidence type="ECO:0000256" key="2">
    <source>
        <dbReference type="ARBA" id="ARBA00022723"/>
    </source>
</evidence>
<keyword evidence="7" id="KW-0812">Transmembrane</keyword>
<organism evidence="9 10">
    <name type="scientific">Mycolicibacterium iranicum</name>
    <name type="common">Mycobacterium iranicum</name>
    <dbReference type="NCBI Taxonomy" id="912594"/>
    <lineage>
        <taxon>Bacteria</taxon>
        <taxon>Bacillati</taxon>
        <taxon>Actinomycetota</taxon>
        <taxon>Actinomycetes</taxon>
        <taxon>Mycobacteriales</taxon>
        <taxon>Mycobacteriaceae</taxon>
        <taxon>Mycolicibacterium</taxon>
    </lineage>
</organism>
<evidence type="ECO:0000256" key="1">
    <source>
        <dbReference type="ARBA" id="ARBA00022485"/>
    </source>
</evidence>
<feature type="compositionally biased region" description="Acidic residues" evidence="6">
    <location>
        <begin position="773"/>
        <end position="786"/>
    </location>
</feature>
<feature type="compositionally biased region" description="Basic and acidic residues" evidence="6">
    <location>
        <begin position="952"/>
        <end position="981"/>
    </location>
</feature>
<keyword evidence="7" id="KW-1133">Transmembrane helix</keyword>
<dbReference type="InterPro" id="IPR009051">
    <property type="entry name" value="Helical_ferredxn"/>
</dbReference>
<dbReference type="Pfam" id="PF02754">
    <property type="entry name" value="CCG"/>
    <property type="match status" value="2"/>
</dbReference>
<feature type="transmembrane region" description="Helical" evidence="7">
    <location>
        <begin position="120"/>
        <end position="138"/>
    </location>
</feature>
<keyword evidence="7" id="KW-0472">Membrane</keyword>
<dbReference type="Gene3D" id="1.10.1060.10">
    <property type="entry name" value="Alpha-helical ferredoxin"/>
    <property type="match status" value="2"/>
</dbReference>
<feature type="transmembrane region" description="Helical" evidence="7">
    <location>
        <begin position="184"/>
        <end position="204"/>
    </location>
</feature>
<evidence type="ECO:0000256" key="7">
    <source>
        <dbReference type="SAM" id="Phobius"/>
    </source>
</evidence>
<feature type="compositionally biased region" description="Low complexity" evidence="6">
    <location>
        <begin position="819"/>
        <end position="865"/>
    </location>
</feature>
<keyword evidence="4" id="KW-0408">Iron</keyword>
<dbReference type="InterPro" id="IPR017896">
    <property type="entry name" value="4Fe4S_Fe-S-bd"/>
</dbReference>
<dbReference type="InterPro" id="IPR004017">
    <property type="entry name" value="Cys_rich_dom"/>
</dbReference>
<keyword evidence="2" id="KW-0479">Metal-binding</keyword>
<dbReference type="InterPro" id="IPR051460">
    <property type="entry name" value="HdrC_iron-sulfur_subunit"/>
</dbReference>
<evidence type="ECO:0000256" key="4">
    <source>
        <dbReference type="ARBA" id="ARBA00023004"/>
    </source>
</evidence>
<protein>
    <submittedName>
        <fullName evidence="9">Fe-S oxidoreductase</fullName>
    </submittedName>
</protein>
<evidence type="ECO:0000256" key="5">
    <source>
        <dbReference type="ARBA" id="ARBA00023014"/>
    </source>
</evidence>
<comment type="caution">
    <text evidence="9">The sequence shown here is derived from an EMBL/GenBank/DDBJ whole genome shotgun (WGS) entry which is preliminary data.</text>
</comment>
<keyword evidence="1" id="KW-0004">4Fe-4S</keyword>
<dbReference type="AlphaFoldDB" id="A0A1X1WBE2"/>
<reference evidence="9 10" key="1">
    <citation type="submission" date="2016-01" db="EMBL/GenBank/DDBJ databases">
        <title>The new phylogeny of the genus Mycobacterium.</title>
        <authorList>
            <person name="Tarcisio F."/>
            <person name="Conor M."/>
            <person name="Antonella G."/>
            <person name="Elisabetta G."/>
            <person name="Giulia F.S."/>
            <person name="Sara T."/>
            <person name="Anna F."/>
            <person name="Clotilde B."/>
            <person name="Roberto B."/>
            <person name="Veronica D.S."/>
            <person name="Fabio R."/>
            <person name="Monica P."/>
            <person name="Olivier J."/>
            <person name="Enrico T."/>
            <person name="Nicola S."/>
        </authorList>
    </citation>
    <scope>NUCLEOTIDE SEQUENCE [LARGE SCALE GENOMIC DNA]</scope>
    <source>
        <strain evidence="9 10">DSM 45541</strain>
    </source>
</reference>
<keyword evidence="5" id="KW-0411">Iron-sulfur</keyword>
<feature type="domain" description="4Fe-4S ferredoxin-type" evidence="8">
    <location>
        <begin position="289"/>
        <end position="319"/>
    </location>
</feature>
<dbReference type="RefSeq" id="WP_085177562.1">
    <property type="nucleotide sequence ID" value="NZ_LQPC01000049.1"/>
</dbReference>
<feature type="compositionally biased region" description="Basic and acidic residues" evidence="6">
    <location>
        <begin position="355"/>
        <end position="376"/>
    </location>
</feature>
<feature type="domain" description="4Fe-4S ferredoxin-type" evidence="8">
    <location>
        <begin position="397"/>
        <end position="429"/>
    </location>
</feature>
<sequence>MDTQMLIRIVVGVLMIAVVGALAVKRVLWLTKLIRSGQPLSEGNNRKDNLGKRITTQFEEVFGQTRLLRWSVPGIAHFFTMWGFFILGSVYVEAFGQLVDHDFHIPIVGRWDALGFLQDFFAVAVLLGIITFAIIRIVREPKKHGRDSRFYGSHTGGAWLILFMIFNVIWTYALVRGAAVNTGALPYGNGAFFSQLMGAILHPLGEPANEWIETLALLAHIAIMLVFLLIVLHSKHLHIGLAPINVTFKRMPNGLGPLLPVESKGELVDFEDPAEDAVLGRGKIEDFTWKGYLDMTTCTECGRCQSQCPAWNTGKPLSPKLVIMNLRDHMFAKAPYILGDKETPLENTPEGGLGEELRGEKKSEEHAHEHVPESGFERIMGSGPDQALRPLVGTLEQGGVIDPDVLWSCTTCGACVEQCPVDIEHIDHIVDMRRYQVMMESEFPGELGVLYKNLENKGNPWGQNAKDRTNWIDEVDFDVPVFGKDVDSFEGYEYLFWVGCAGAFEDRAKKTTKAVAELLAAAGVKYLVLGEGETCNGDSARRSGNEFLFQQLASQNVETLNDLFEGVERVDRKVVVTCPHCFNTLGREYPQLGGNYTVLHHTQLLNRLVRDKKLIPVKSASESGMDITYHDPCYLGRHNKEYSAPRELIGASGAKLTEMPRHADRGLCCGAGGARMWMEEHIGKRVNVERSEEAVDTGASAIATGCPFCRVMMTDGVDDVTSTRSLEKAPEVLDVAQLLLGSLDKSSFALPEKGTAAKEAEERAAKIAAEAPAEAEETETVEEVEAEAAPAEAKASTATETKPVTGLGVAGGAKKPGKKTAAAEPADKPAAAAPAKGLGIAGGAKRPGAKKAAPAAESAPAAEAPAKAEPEVKGLGIAGGAKRPGAKKAAPAAEPAPAAEAPAAEAPAKPEPEVKGLGIASGARRPGAKKAAAPKAAPNEGESTVTQPPNVDPDKAEPGAKEDTADSDRGLDEAPKPEPEVRGLGIAPGARRPGAKKAAAPAAPKAEPEPAAESAADSAPEPEPAAEAESASSSNGSSNGDARVVGDEPPVKGLGIAKGARRPGRK</sequence>
<accession>A0A1X1WBE2</accession>
<evidence type="ECO:0000313" key="10">
    <source>
        <dbReference type="Proteomes" id="UP000193622"/>
    </source>
</evidence>
<dbReference type="GO" id="GO:0005886">
    <property type="term" value="C:plasma membrane"/>
    <property type="evidence" value="ECO:0007669"/>
    <property type="project" value="TreeGrafter"/>
</dbReference>
<name>A0A1X1WBE2_MYCIR</name>
<dbReference type="EMBL" id="LQPC01000049">
    <property type="protein sequence ID" value="ORV83812.1"/>
    <property type="molecule type" value="Genomic_DNA"/>
</dbReference>
<dbReference type="GO" id="GO:0046872">
    <property type="term" value="F:metal ion binding"/>
    <property type="evidence" value="ECO:0007669"/>
    <property type="project" value="UniProtKB-KW"/>
</dbReference>